<dbReference type="InterPro" id="IPR006977">
    <property type="entry name" value="Yip1_dom"/>
</dbReference>
<name>A0ABR6NFY3_9SPHN</name>
<evidence type="ECO:0000313" key="7">
    <source>
        <dbReference type="EMBL" id="MBB5986186.1"/>
    </source>
</evidence>
<comment type="subcellular location">
    <subcellularLocation>
        <location evidence="1">Membrane</location>
        <topology evidence="1">Multi-pass membrane protein</topology>
    </subcellularLocation>
</comment>
<evidence type="ECO:0000256" key="4">
    <source>
        <dbReference type="ARBA" id="ARBA00023136"/>
    </source>
</evidence>
<feature type="domain" description="Yip1" evidence="6">
    <location>
        <begin position="19"/>
        <end position="185"/>
    </location>
</feature>
<protein>
    <recommendedName>
        <fullName evidence="6">Yip1 domain-containing protein</fullName>
    </recommendedName>
</protein>
<evidence type="ECO:0000256" key="1">
    <source>
        <dbReference type="ARBA" id="ARBA00004141"/>
    </source>
</evidence>
<accession>A0ABR6NFY3</accession>
<reference evidence="7 8" key="1">
    <citation type="submission" date="2020-08" db="EMBL/GenBank/DDBJ databases">
        <title>Exploring microbial biodiversity for novel pathways involved in the catabolism of aromatic compounds derived from lignin.</title>
        <authorList>
            <person name="Elkins J."/>
        </authorList>
    </citation>
    <scope>NUCLEOTIDE SEQUENCE [LARGE SCALE GENOMIC DNA]</scope>
    <source>
        <strain evidence="7 8">B1D3A</strain>
    </source>
</reference>
<evidence type="ECO:0000256" key="3">
    <source>
        <dbReference type="ARBA" id="ARBA00022989"/>
    </source>
</evidence>
<proteinExistence type="predicted"/>
<evidence type="ECO:0000256" key="2">
    <source>
        <dbReference type="ARBA" id="ARBA00022692"/>
    </source>
</evidence>
<organism evidence="7 8">
    <name type="scientific">Sphingobium lignivorans</name>
    <dbReference type="NCBI Taxonomy" id="2735886"/>
    <lineage>
        <taxon>Bacteria</taxon>
        <taxon>Pseudomonadati</taxon>
        <taxon>Pseudomonadota</taxon>
        <taxon>Alphaproteobacteria</taxon>
        <taxon>Sphingomonadales</taxon>
        <taxon>Sphingomonadaceae</taxon>
        <taxon>Sphingobium</taxon>
    </lineage>
</organism>
<sequence>MTVETPAGPGGDIAARAKAIILKPRDEWPVIARETTPSGEVFTRYAVPLAAIGPVASFLGGQIFGYGAFGISFRPSIMGSLSIAVGGYILSLVGIFVLSFIANKLAASFGGESSSRNAFKLVVYSMTASWLAGIFSLVPSLSLLGIVGLYSFYLFYVGAAPMMKVPGEKALTYTIVTVICAILLYFVTAAIVGAIGGMFGASSWDSPSVSEGGGSISIPGVGTFDTDKIEQAGRDMESAIEGNVTAAAPADLQSLLPASIGAYQRVAVESARAGPGSTAEGTYEAGDRRFTLKIADIAIAGAWAGMASAFGVEANREDADGYERTSTVDGNLVIEKWDRSAGDGKFATIVGKRFIIEAEGDAASIDELKAAVASIDQGKLATLGKS</sequence>
<dbReference type="Pfam" id="PF04893">
    <property type="entry name" value="Yip1"/>
    <property type="match status" value="1"/>
</dbReference>
<dbReference type="Proteomes" id="UP001138540">
    <property type="component" value="Unassembled WGS sequence"/>
</dbReference>
<dbReference type="EMBL" id="JACHKA010000001">
    <property type="protein sequence ID" value="MBB5986186.1"/>
    <property type="molecule type" value="Genomic_DNA"/>
</dbReference>
<evidence type="ECO:0000259" key="6">
    <source>
        <dbReference type="Pfam" id="PF04893"/>
    </source>
</evidence>
<feature type="transmembrane region" description="Helical" evidence="5">
    <location>
        <begin position="130"/>
        <end position="158"/>
    </location>
</feature>
<keyword evidence="2 5" id="KW-0812">Transmembrane</keyword>
<gene>
    <name evidence="7" type="ORF">HNP60_002160</name>
</gene>
<dbReference type="RefSeq" id="WP_184153454.1">
    <property type="nucleotide sequence ID" value="NZ_JACHKA010000001.1"/>
</dbReference>
<keyword evidence="3 5" id="KW-1133">Transmembrane helix</keyword>
<evidence type="ECO:0000313" key="8">
    <source>
        <dbReference type="Proteomes" id="UP001138540"/>
    </source>
</evidence>
<feature type="transmembrane region" description="Helical" evidence="5">
    <location>
        <begin position="170"/>
        <end position="199"/>
    </location>
</feature>
<feature type="transmembrane region" description="Helical" evidence="5">
    <location>
        <begin position="45"/>
        <end position="69"/>
    </location>
</feature>
<keyword evidence="8" id="KW-1185">Reference proteome</keyword>
<keyword evidence="4 5" id="KW-0472">Membrane</keyword>
<comment type="caution">
    <text evidence="7">The sequence shown here is derived from an EMBL/GenBank/DDBJ whole genome shotgun (WGS) entry which is preliminary data.</text>
</comment>
<evidence type="ECO:0000256" key="5">
    <source>
        <dbReference type="SAM" id="Phobius"/>
    </source>
</evidence>
<feature type="transmembrane region" description="Helical" evidence="5">
    <location>
        <begin position="81"/>
        <end position="102"/>
    </location>
</feature>